<dbReference type="PROSITE" id="PS50109">
    <property type="entry name" value="HIS_KIN"/>
    <property type="match status" value="1"/>
</dbReference>
<dbReference type="SMART" id="SM00387">
    <property type="entry name" value="HATPase_c"/>
    <property type="match status" value="1"/>
</dbReference>
<dbReference type="Gramene" id="Pp3c5_21420V3.1">
    <property type="protein sequence ID" value="Pp3c5_21420V3.1"/>
    <property type="gene ID" value="Pp3c5_21420"/>
</dbReference>
<feature type="compositionally biased region" description="Polar residues" evidence="16">
    <location>
        <begin position="955"/>
        <end position="974"/>
    </location>
</feature>
<dbReference type="Gramene" id="Pp3c5_21420V3.4">
    <property type="protein sequence ID" value="Pp3c5_21420V3.4"/>
    <property type="gene ID" value="Pp3c5_21420"/>
</dbReference>
<dbReference type="InterPro" id="IPR036890">
    <property type="entry name" value="HATPase_C_sf"/>
</dbReference>
<keyword evidence="13 17" id="KW-0472">Membrane</keyword>
<dbReference type="InterPro" id="IPR001789">
    <property type="entry name" value="Sig_transdc_resp-reg_receiver"/>
</dbReference>
<name>A0A2K1KKK0_PHYPA</name>
<evidence type="ECO:0000256" key="2">
    <source>
        <dbReference type="ARBA" id="ARBA00004651"/>
    </source>
</evidence>
<evidence type="ECO:0000313" key="21">
    <source>
        <dbReference type="EnsemblPlants" id="Pp3c5_21420V3.1"/>
    </source>
</evidence>
<evidence type="ECO:0000256" key="7">
    <source>
        <dbReference type="ARBA" id="ARBA00022692"/>
    </source>
</evidence>
<dbReference type="CDD" id="cd16922">
    <property type="entry name" value="HATPase_EvgS-ArcB-TorS-like"/>
    <property type="match status" value="1"/>
</dbReference>
<keyword evidence="8" id="KW-0547">Nucleotide-binding</keyword>
<keyword evidence="6" id="KW-0808">Transferase</keyword>
<evidence type="ECO:0000256" key="6">
    <source>
        <dbReference type="ARBA" id="ARBA00022679"/>
    </source>
</evidence>
<evidence type="ECO:0000313" key="20">
    <source>
        <dbReference type="EMBL" id="PNR54314.1"/>
    </source>
</evidence>
<dbReference type="EnsemblPlants" id="Pp3c5_21420V3.5">
    <property type="protein sequence ID" value="Pp3c5_21420V3.5"/>
    <property type="gene ID" value="Pp3c5_21420"/>
</dbReference>
<feature type="transmembrane region" description="Helical" evidence="17">
    <location>
        <begin position="225"/>
        <end position="249"/>
    </location>
</feature>
<dbReference type="Pfam" id="PF05231">
    <property type="entry name" value="MASE1"/>
    <property type="match status" value="1"/>
</dbReference>
<evidence type="ECO:0000256" key="5">
    <source>
        <dbReference type="ARBA" id="ARBA00022553"/>
    </source>
</evidence>
<comment type="subcellular location">
    <subcellularLocation>
        <location evidence="2">Cell membrane</location>
        <topology evidence="2">Multi-pass membrane protein</topology>
    </subcellularLocation>
</comment>
<feature type="transmembrane region" description="Helical" evidence="17">
    <location>
        <begin position="104"/>
        <end position="126"/>
    </location>
</feature>
<dbReference type="SMART" id="SM00388">
    <property type="entry name" value="HisKA"/>
    <property type="match status" value="1"/>
</dbReference>
<dbReference type="EnsemblPlants" id="Pp3c5_21420V3.2">
    <property type="protein sequence ID" value="Pp3c5_21420V3.2"/>
    <property type="gene ID" value="Pp3c5_21420"/>
</dbReference>
<keyword evidence="10" id="KW-0067">ATP-binding</keyword>
<keyword evidence="4" id="KW-1003">Cell membrane</keyword>
<reference evidence="21" key="3">
    <citation type="submission" date="2020-12" db="UniProtKB">
        <authorList>
            <consortium name="EnsemblPlants"/>
        </authorList>
    </citation>
    <scope>IDENTIFICATION</scope>
</reference>
<evidence type="ECO:0000256" key="9">
    <source>
        <dbReference type="ARBA" id="ARBA00022777"/>
    </source>
</evidence>
<feature type="domain" description="Response regulatory" evidence="19">
    <location>
        <begin position="1058"/>
        <end position="1179"/>
    </location>
</feature>
<dbReference type="PaxDb" id="3218-PP1S218_88V6.1"/>
<feature type="compositionally biased region" description="Basic and acidic residues" evidence="16">
    <location>
        <begin position="978"/>
        <end position="992"/>
    </location>
</feature>
<dbReference type="Pfam" id="PF02518">
    <property type="entry name" value="HATPase_c"/>
    <property type="match status" value="1"/>
</dbReference>
<dbReference type="GO" id="GO:0005886">
    <property type="term" value="C:plasma membrane"/>
    <property type="evidence" value="ECO:0007669"/>
    <property type="project" value="UniProtKB-SubCell"/>
</dbReference>
<dbReference type="GO" id="GO:0000155">
    <property type="term" value="F:phosphorelay sensor kinase activity"/>
    <property type="evidence" value="ECO:0007669"/>
    <property type="project" value="InterPro"/>
</dbReference>
<keyword evidence="5 14" id="KW-0597">Phosphoprotein</keyword>
<feature type="transmembrane region" description="Helical" evidence="17">
    <location>
        <begin position="146"/>
        <end position="170"/>
    </location>
</feature>
<evidence type="ECO:0000259" key="19">
    <source>
        <dbReference type="PROSITE" id="PS50110"/>
    </source>
</evidence>
<feature type="transmembrane region" description="Helical" evidence="17">
    <location>
        <begin position="190"/>
        <end position="213"/>
    </location>
</feature>
<organism evidence="20">
    <name type="scientific">Physcomitrium patens</name>
    <name type="common">Spreading-leaved earth moss</name>
    <name type="synonym">Physcomitrella patens</name>
    <dbReference type="NCBI Taxonomy" id="3218"/>
    <lineage>
        <taxon>Eukaryota</taxon>
        <taxon>Viridiplantae</taxon>
        <taxon>Streptophyta</taxon>
        <taxon>Embryophyta</taxon>
        <taxon>Bryophyta</taxon>
        <taxon>Bryophytina</taxon>
        <taxon>Bryopsida</taxon>
        <taxon>Funariidae</taxon>
        <taxon>Funariales</taxon>
        <taxon>Funariaceae</taxon>
        <taxon>Physcomitrium</taxon>
    </lineage>
</organism>
<evidence type="ECO:0000256" key="14">
    <source>
        <dbReference type="PROSITE-ProRule" id="PRU00169"/>
    </source>
</evidence>
<keyword evidence="9" id="KW-0418">Kinase</keyword>
<dbReference type="RefSeq" id="XP_024375667.1">
    <property type="nucleotide sequence ID" value="XM_024519899.2"/>
</dbReference>
<evidence type="ECO:0000256" key="3">
    <source>
        <dbReference type="ARBA" id="ARBA00012438"/>
    </source>
</evidence>
<dbReference type="EnsemblPlants" id="Pp3c5_21420V3.1">
    <property type="protein sequence ID" value="Pp3c5_21420V3.1"/>
    <property type="gene ID" value="Pp3c5_21420"/>
</dbReference>
<comment type="catalytic activity">
    <reaction evidence="1">
        <text>ATP + protein L-histidine = ADP + protein N-phospho-L-histidine.</text>
        <dbReference type="EC" id="2.7.13.3"/>
    </reaction>
</comment>
<feature type="compositionally biased region" description="Low complexity" evidence="16">
    <location>
        <begin position="1025"/>
        <end position="1041"/>
    </location>
</feature>
<dbReference type="SUPFAM" id="SSF47384">
    <property type="entry name" value="Homodimeric domain of signal transducing histidine kinase"/>
    <property type="match status" value="1"/>
</dbReference>
<dbReference type="OrthoDB" id="1886256at2759"/>
<dbReference type="Gramene" id="Pp3c5_21420V3.3">
    <property type="protein sequence ID" value="Pp3c5_21420V3.3"/>
    <property type="gene ID" value="Pp3c5_21420"/>
</dbReference>
<dbReference type="EnsemblPlants" id="Pp3c5_21420V3.3">
    <property type="protein sequence ID" value="Pp3c5_21420V3.3"/>
    <property type="gene ID" value="Pp3c5_21420"/>
</dbReference>
<reference evidence="20 22" key="2">
    <citation type="journal article" date="2018" name="Plant J.">
        <title>The Physcomitrella patens chromosome-scale assembly reveals moss genome structure and evolution.</title>
        <authorList>
            <person name="Lang D."/>
            <person name="Ullrich K.K."/>
            <person name="Murat F."/>
            <person name="Fuchs J."/>
            <person name="Jenkins J."/>
            <person name="Haas F.B."/>
            <person name="Piednoel M."/>
            <person name="Gundlach H."/>
            <person name="Van Bel M."/>
            <person name="Meyberg R."/>
            <person name="Vives C."/>
            <person name="Morata J."/>
            <person name="Symeonidi A."/>
            <person name="Hiss M."/>
            <person name="Muchero W."/>
            <person name="Kamisugi Y."/>
            <person name="Saleh O."/>
            <person name="Blanc G."/>
            <person name="Decker E.L."/>
            <person name="van Gessel N."/>
            <person name="Grimwood J."/>
            <person name="Hayes R.D."/>
            <person name="Graham S.W."/>
            <person name="Gunter L.E."/>
            <person name="McDaniel S.F."/>
            <person name="Hoernstein S.N.W."/>
            <person name="Larsson A."/>
            <person name="Li F.W."/>
            <person name="Perroud P.F."/>
            <person name="Phillips J."/>
            <person name="Ranjan P."/>
            <person name="Rokshar D.S."/>
            <person name="Rothfels C.J."/>
            <person name="Schneider L."/>
            <person name="Shu S."/>
            <person name="Stevenson D.W."/>
            <person name="Thummler F."/>
            <person name="Tillich M."/>
            <person name="Villarreal Aguilar J.C."/>
            <person name="Widiez T."/>
            <person name="Wong G.K."/>
            <person name="Wymore A."/>
            <person name="Zhang Y."/>
            <person name="Zimmer A.D."/>
            <person name="Quatrano R.S."/>
            <person name="Mayer K.F.X."/>
            <person name="Goodstein D."/>
            <person name="Casacuberta J.M."/>
            <person name="Vandepoele K."/>
            <person name="Reski R."/>
            <person name="Cuming A.C."/>
            <person name="Tuskan G.A."/>
            <person name="Maumus F."/>
            <person name="Salse J."/>
            <person name="Schmutz J."/>
            <person name="Rensing S.A."/>
        </authorList>
    </citation>
    <scope>NUCLEOTIDE SEQUENCE [LARGE SCALE GENOMIC DNA]</scope>
    <source>
        <strain evidence="21 22">cv. Gransden 2004</strain>
    </source>
</reference>
<feature type="coiled-coil region" evidence="15">
    <location>
        <begin position="369"/>
        <end position="407"/>
    </location>
</feature>
<keyword evidence="22" id="KW-1185">Reference proteome</keyword>
<dbReference type="GeneID" id="112282375"/>
<reference evidence="20 22" key="1">
    <citation type="journal article" date="2008" name="Science">
        <title>The Physcomitrella genome reveals evolutionary insights into the conquest of land by plants.</title>
        <authorList>
            <person name="Rensing S."/>
            <person name="Lang D."/>
            <person name="Zimmer A."/>
            <person name="Terry A."/>
            <person name="Salamov A."/>
            <person name="Shapiro H."/>
            <person name="Nishiyama T."/>
            <person name="Perroud P.-F."/>
            <person name="Lindquist E."/>
            <person name="Kamisugi Y."/>
            <person name="Tanahashi T."/>
            <person name="Sakakibara K."/>
            <person name="Fujita T."/>
            <person name="Oishi K."/>
            <person name="Shin-I T."/>
            <person name="Kuroki Y."/>
            <person name="Toyoda A."/>
            <person name="Suzuki Y."/>
            <person name="Hashimoto A."/>
            <person name="Yamaguchi K."/>
            <person name="Sugano A."/>
            <person name="Kohara Y."/>
            <person name="Fujiyama A."/>
            <person name="Anterola A."/>
            <person name="Aoki S."/>
            <person name="Ashton N."/>
            <person name="Barbazuk W.B."/>
            <person name="Barker E."/>
            <person name="Bennetzen J."/>
            <person name="Bezanilla M."/>
            <person name="Blankenship R."/>
            <person name="Cho S.H."/>
            <person name="Dutcher S."/>
            <person name="Estelle M."/>
            <person name="Fawcett J.A."/>
            <person name="Gundlach H."/>
            <person name="Hanada K."/>
            <person name="Heyl A."/>
            <person name="Hicks K.A."/>
            <person name="Hugh J."/>
            <person name="Lohr M."/>
            <person name="Mayer K."/>
            <person name="Melkozernov A."/>
            <person name="Murata T."/>
            <person name="Nelson D."/>
            <person name="Pils B."/>
            <person name="Prigge M."/>
            <person name="Reiss B."/>
            <person name="Renner T."/>
            <person name="Rombauts S."/>
            <person name="Rushton P."/>
            <person name="Sanderfoot A."/>
            <person name="Schween G."/>
            <person name="Shiu S.-H."/>
            <person name="Stueber K."/>
            <person name="Theodoulou F.L."/>
            <person name="Tu H."/>
            <person name="Van de Peer Y."/>
            <person name="Verrier P.J."/>
            <person name="Waters E."/>
            <person name="Wood A."/>
            <person name="Yang L."/>
            <person name="Cove D."/>
            <person name="Cuming A."/>
            <person name="Hasebe M."/>
            <person name="Lucas S."/>
            <person name="Mishler D.B."/>
            <person name="Reski R."/>
            <person name="Grigoriev I."/>
            <person name="Quatrano R.S."/>
            <person name="Boore J.L."/>
        </authorList>
    </citation>
    <scope>NUCLEOTIDE SEQUENCE [LARGE SCALE GENOMIC DNA]</scope>
    <source>
        <strain evidence="21 22">cv. Gransden 2004</strain>
    </source>
</reference>
<dbReference type="InterPro" id="IPR004358">
    <property type="entry name" value="Sig_transdc_His_kin-like_C"/>
</dbReference>
<evidence type="ECO:0000256" key="4">
    <source>
        <dbReference type="ARBA" id="ARBA00022475"/>
    </source>
</evidence>
<dbReference type="Pfam" id="PF00512">
    <property type="entry name" value="HisKA"/>
    <property type="match status" value="1"/>
</dbReference>
<evidence type="ECO:0000256" key="8">
    <source>
        <dbReference type="ARBA" id="ARBA00022741"/>
    </source>
</evidence>
<keyword evidence="15" id="KW-0175">Coiled coil</keyword>
<dbReference type="InterPro" id="IPR003594">
    <property type="entry name" value="HATPase_dom"/>
</dbReference>
<evidence type="ECO:0000256" key="15">
    <source>
        <dbReference type="SAM" id="Coils"/>
    </source>
</evidence>
<dbReference type="SUPFAM" id="SSF52172">
    <property type="entry name" value="CheY-like"/>
    <property type="match status" value="1"/>
</dbReference>
<evidence type="ECO:0000256" key="1">
    <source>
        <dbReference type="ARBA" id="ARBA00000085"/>
    </source>
</evidence>
<keyword evidence="11 17" id="KW-1133">Transmembrane helix</keyword>
<dbReference type="InterPro" id="IPR011006">
    <property type="entry name" value="CheY-like_superfamily"/>
</dbReference>
<gene>
    <name evidence="21" type="primary">LOC112282375</name>
    <name evidence="20" type="ORF">PHYPA_007991</name>
</gene>
<dbReference type="SMART" id="SM00448">
    <property type="entry name" value="REC"/>
    <property type="match status" value="1"/>
</dbReference>
<dbReference type="EMBL" id="ABEU02000005">
    <property type="protein sequence ID" value="PNR54314.1"/>
    <property type="molecule type" value="Genomic_DNA"/>
</dbReference>
<feature type="transmembrane region" description="Helical" evidence="17">
    <location>
        <begin position="312"/>
        <end position="331"/>
    </location>
</feature>
<sequence>MEVDSHYIYSPLRSEVRTSRRRQCLRCINTLMQLPRLFYDYIFSSFTFDNSPRDIQAYKKLLQLNLCAVISTTLGGICLFELSAKPLIQAMDRSPIFPLYFPHAIGLALACKYQGSVLMGNFLGFYLSRLYLVIRGPTYLNVSRALFLIMIALLGVLETHIGAWLMHHYLCRAHAIRKMVPTIDNVAQAFFYILIVLGTTLVFDSLIAVVVCLSEIIAWTSFLRFWATWWLGVIAGMLTVSPAIIHLLAIEIPTSFSKPPNYFNLVKSIVLWAVVLVVLFLVFFFSVQSIIRPLPYLVFPLIIFASFRFNRVGWALVVAVISLSCAWGTLHRNSSLYYMAGAPADKASPSLILQIELFVSVMGLVGIVLAAAVKEKIQLTNDLNKVNNDLEETVATRTNELVKANHELMISQKRAEHASHAKSDFLANMSHEIRTPIHGILGLTALLLESQLTADQRESLMSVKECADLLLHIINSVLDLSKIEAGRLEVETVPFSIRKMVSSTLRIMQARAQTHNLQLLWHIDGEVPDSVVGDPGKLQQCLLNLVGNALKFTNEGSVTVCVSMCSRKAPRTPASIRDRYRDRDESQTAAHQSVEVHPVEVPPLFPRLTKPPSRLAKLRSWASWPGPYFKLDTGRSQSCTIDVLESPENDAYYNMPSSKVAPVLGTEICSQPSTPETVDVEFEIHDTGIGISKEKLQDMFHPFTQADASTSRLYGGTGLGLCIVQRFVELLGGVIWAESEVNEGSTFRFRVPFRISSDTDFSFKPAVHRRQGPMRFSSLDGSIPHKHVPKNGLMRRAHSLDVLMRNMKFTLPSLIEGNDGEESVSSKGSGGAVTGDSSRRGSSLQRTTAEEAIAILPDENPSNENSILSSEKQALRPVSLVPGGRVKSDRRSMRSDSGVSEVTRLATNSSPPEHRIIVHREGLPSSVPKVKLHKYEKSYVRPRSSEEKRKLLPTVASSTEKSSVEGSQTSNPLTFINVDDKTREPTGEKSVKDVTVTMPRVDEGSTLEQPSNSVPAESSQQSDGSSTLKSKLLPSPLSSDSAKGPMMSSMEDGQRPLHILLAEDNPINQKVASRQLQRHGHKVTIVNDGKLALEAVQVNHEMYDLVLMDVQMPNMDGLQATEMIRDLETEKNWRRLPILGLTAHAIQGYQQTCLSHGMDGYLGKPFEIKQLLRQMQELLFSNRNPREYG</sequence>
<dbReference type="Gene3D" id="1.10.287.130">
    <property type="match status" value="1"/>
</dbReference>
<evidence type="ECO:0000256" key="17">
    <source>
        <dbReference type="SAM" id="Phobius"/>
    </source>
</evidence>
<feature type="transmembrane region" description="Helical" evidence="17">
    <location>
        <begin position="61"/>
        <end position="84"/>
    </location>
</feature>
<dbReference type="CDD" id="cd00082">
    <property type="entry name" value="HisKA"/>
    <property type="match status" value="1"/>
</dbReference>
<dbReference type="Pfam" id="PF00072">
    <property type="entry name" value="Response_reg"/>
    <property type="match status" value="1"/>
</dbReference>
<dbReference type="InterPro" id="IPR005467">
    <property type="entry name" value="His_kinase_dom"/>
</dbReference>
<dbReference type="PANTHER" id="PTHR45530:SF3">
    <property type="entry name" value="TWO-COMPONENT SYSTEM NARL FAMILY SENSOR HISTIDINE KINASE BARA"/>
    <property type="match status" value="1"/>
</dbReference>
<evidence type="ECO:0000256" key="12">
    <source>
        <dbReference type="ARBA" id="ARBA00023012"/>
    </source>
</evidence>
<dbReference type="AlphaFoldDB" id="A0A2K1KKK0"/>
<feature type="region of interest" description="Disordered" evidence="16">
    <location>
        <begin position="938"/>
        <end position="1051"/>
    </location>
</feature>
<feature type="compositionally biased region" description="Basic and acidic residues" evidence="16">
    <location>
        <begin position="938"/>
        <end position="950"/>
    </location>
</feature>
<feature type="modified residue" description="4-aspartylphosphate" evidence="14">
    <location>
        <position position="1109"/>
    </location>
</feature>
<protein>
    <recommendedName>
        <fullName evidence="3">histidine kinase</fullName>
        <ecNumber evidence="3">2.7.13.3</ecNumber>
    </recommendedName>
</protein>
<evidence type="ECO:0000313" key="22">
    <source>
        <dbReference type="Proteomes" id="UP000006727"/>
    </source>
</evidence>
<dbReference type="Gene3D" id="3.30.565.10">
    <property type="entry name" value="Histidine kinase-like ATPase, C-terminal domain"/>
    <property type="match status" value="1"/>
</dbReference>
<dbReference type="PROSITE" id="PS50110">
    <property type="entry name" value="RESPONSE_REGULATORY"/>
    <property type="match status" value="1"/>
</dbReference>
<dbReference type="KEGG" id="ppp:112282375"/>
<evidence type="ECO:0000256" key="11">
    <source>
        <dbReference type="ARBA" id="ARBA00022989"/>
    </source>
</evidence>
<dbReference type="InterPro" id="IPR036097">
    <property type="entry name" value="HisK_dim/P_sf"/>
</dbReference>
<feature type="region of interest" description="Disordered" evidence="16">
    <location>
        <begin position="815"/>
        <end position="846"/>
    </location>
</feature>
<dbReference type="InterPro" id="IPR007895">
    <property type="entry name" value="MASE1"/>
</dbReference>
<dbReference type="EC" id="2.7.13.3" evidence="3"/>
<dbReference type="Gramene" id="Pp3c5_21420V3.5">
    <property type="protein sequence ID" value="Pp3c5_21420V3.5"/>
    <property type="gene ID" value="Pp3c5_21420"/>
</dbReference>
<feature type="domain" description="Histidine kinase" evidence="18">
    <location>
        <begin position="428"/>
        <end position="755"/>
    </location>
</feature>
<dbReference type="EnsemblPlants" id="Pp3c5_21420V3.4">
    <property type="protein sequence ID" value="Pp3c5_21420V3.4"/>
    <property type="gene ID" value="Pp3c5_21420"/>
</dbReference>
<evidence type="ECO:0000256" key="13">
    <source>
        <dbReference type="ARBA" id="ARBA00023136"/>
    </source>
</evidence>
<dbReference type="GO" id="GO:0005524">
    <property type="term" value="F:ATP binding"/>
    <property type="evidence" value="ECO:0007669"/>
    <property type="project" value="UniProtKB-KW"/>
</dbReference>
<feature type="transmembrane region" description="Helical" evidence="17">
    <location>
        <begin position="351"/>
        <end position="373"/>
    </location>
</feature>
<evidence type="ECO:0000256" key="10">
    <source>
        <dbReference type="ARBA" id="ARBA00022840"/>
    </source>
</evidence>
<accession>A0A2K1KKK0</accession>
<feature type="compositionally biased region" description="Polar residues" evidence="16">
    <location>
        <begin position="1006"/>
        <end position="1024"/>
    </location>
</feature>
<dbReference type="InterPro" id="IPR003661">
    <property type="entry name" value="HisK_dim/P_dom"/>
</dbReference>
<dbReference type="PRINTS" id="PR00344">
    <property type="entry name" value="BCTRLSENSOR"/>
</dbReference>
<dbReference type="Gene3D" id="3.40.50.2300">
    <property type="match status" value="1"/>
</dbReference>
<dbReference type="SUPFAM" id="SSF55874">
    <property type="entry name" value="ATPase domain of HSP90 chaperone/DNA topoisomerase II/histidine kinase"/>
    <property type="match status" value="2"/>
</dbReference>
<feature type="transmembrane region" description="Helical" evidence="17">
    <location>
        <begin position="269"/>
        <end position="291"/>
    </location>
</feature>
<dbReference type="CDD" id="cd17546">
    <property type="entry name" value="REC_hyHK_CKI1_RcsC-like"/>
    <property type="match status" value="1"/>
</dbReference>
<proteinExistence type="predicted"/>
<dbReference type="Proteomes" id="UP000006727">
    <property type="component" value="Chromosome 5"/>
</dbReference>
<keyword evidence="7 17" id="KW-0812">Transmembrane</keyword>
<evidence type="ECO:0000256" key="16">
    <source>
        <dbReference type="SAM" id="MobiDB-lite"/>
    </source>
</evidence>
<dbReference type="PANTHER" id="PTHR45530">
    <property type="entry name" value="SENSORY TRANSDUCTION HISTIDINE KINASE"/>
    <property type="match status" value="1"/>
</dbReference>
<dbReference type="FunFam" id="1.10.287.130:FF:000002">
    <property type="entry name" value="Two-component osmosensing histidine kinase"/>
    <property type="match status" value="1"/>
</dbReference>
<keyword evidence="12" id="KW-0902">Two-component regulatory system</keyword>
<evidence type="ECO:0000259" key="18">
    <source>
        <dbReference type="PROSITE" id="PS50109"/>
    </source>
</evidence>
<dbReference type="Gramene" id="Pp3c5_21420V3.2">
    <property type="protein sequence ID" value="Pp3c5_21420V3.2"/>
    <property type="gene ID" value="Pp3c5_21420"/>
</dbReference>